<evidence type="ECO:0000256" key="1">
    <source>
        <dbReference type="ARBA" id="ARBA00022448"/>
    </source>
</evidence>
<dbReference type="RefSeq" id="WP_105795427.1">
    <property type="nucleotide sequence ID" value="NZ_JAHPLO010000020.1"/>
</dbReference>
<dbReference type="SUPFAM" id="SSF46626">
    <property type="entry name" value="Cytochrome c"/>
    <property type="match status" value="2"/>
</dbReference>
<keyword evidence="2 6" id="KW-0349">Heme</keyword>
<dbReference type="GO" id="GO:0020037">
    <property type="term" value="F:heme binding"/>
    <property type="evidence" value="ECO:0007669"/>
    <property type="project" value="InterPro"/>
</dbReference>
<keyword evidence="1" id="KW-0813">Transport</keyword>
<dbReference type="Pfam" id="PF00034">
    <property type="entry name" value="Cytochrom_C"/>
    <property type="match status" value="1"/>
</dbReference>
<evidence type="ECO:0000259" key="7">
    <source>
        <dbReference type="PROSITE" id="PS51007"/>
    </source>
</evidence>
<dbReference type="Gene3D" id="1.10.760.10">
    <property type="entry name" value="Cytochrome c-like domain"/>
    <property type="match status" value="2"/>
</dbReference>
<evidence type="ECO:0000256" key="4">
    <source>
        <dbReference type="ARBA" id="ARBA00022982"/>
    </source>
</evidence>
<evidence type="ECO:0000256" key="2">
    <source>
        <dbReference type="ARBA" id="ARBA00022617"/>
    </source>
</evidence>
<feature type="domain" description="Cytochrome c" evidence="7">
    <location>
        <begin position="36"/>
        <end position="124"/>
    </location>
</feature>
<comment type="caution">
    <text evidence="8">The sequence shown here is derived from an EMBL/GenBank/DDBJ whole genome shotgun (WGS) entry which is preliminary data.</text>
</comment>
<dbReference type="InterPro" id="IPR050597">
    <property type="entry name" value="Cytochrome_c_Oxidase_Subunit"/>
</dbReference>
<evidence type="ECO:0000256" key="3">
    <source>
        <dbReference type="ARBA" id="ARBA00022723"/>
    </source>
</evidence>
<proteinExistence type="predicted"/>
<reference evidence="8 9" key="1">
    <citation type="submission" date="2018-03" db="EMBL/GenBank/DDBJ databases">
        <authorList>
            <person name="Keele B.F."/>
        </authorList>
    </citation>
    <scope>NUCLEOTIDE SEQUENCE [LARGE SCALE GENOMIC DNA]</scope>
    <source>
        <strain evidence="8 9">AU19729</strain>
    </source>
</reference>
<dbReference type="GO" id="GO:0046872">
    <property type="term" value="F:metal ion binding"/>
    <property type="evidence" value="ECO:0007669"/>
    <property type="project" value="UniProtKB-KW"/>
</dbReference>
<keyword evidence="4" id="KW-0249">Electron transport</keyword>
<feature type="domain" description="Cytochrome c" evidence="7">
    <location>
        <begin position="137"/>
        <end position="218"/>
    </location>
</feature>
<evidence type="ECO:0000256" key="5">
    <source>
        <dbReference type="ARBA" id="ARBA00023004"/>
    </source>
</evidence>
<dbReference type="PANTHER" id="PTHR33751">
    <property type="entry name" value="CBB3-TYPE CYTOCHROME C OXIDASE SUBUNIT FIXP"/>
    <property type="match status" value="1"/>
</dbReference>
<dbReference type="EMBL" id="PVGH01000033">
    <property type="protein sequence ID" value="PRF64005.1"/>
    <property type="molecule type" value="Genomic_DNA"/>
</dbReference>
<dbReference type="Proteomes" id="UP000238982">
    <property type="component" value="Unassembled WGS sequence"/>
</dbReference>
<keyword evidence="5 6" id="KW-0408">Iron</keyword>
<keyword evidence="3 6" id="KW-0479">Metal-binding</keyword>
<name>A0A2S9MXA0_9BURK</name>
<accession>A0A2S9MXA0</accession>
<dbReference type="Pfam" id="PF13442">
    <property type="entry name" value="Cytochrome_CBB3"/>
    <property type="match status" value="1"/>
</dbReference>
<dbReference type="AlphaFoldDB" id="A0A2S9MXA0"/>
<dbReference type="PANTHER" id="PTHR33751:SF9">
    <property type="entry name" value="CYTOCHROME C4"/>
    <property type="match status" value="1"/>
</dbReference>
<evidence type="ECO:0000313" key="8">
    <source>
        <dbReference type="EMBL" id="PRF64005.1"/>
    </source>
</evidence>
<dbReference type="InterPro" id="IPR036909">
    <property type="entry name" value="Cyt_c-like_dom_sf"/>
</dbReference>
<dbReference type="PROSITE" id="PS51007">
    <property type="entry name" value="CYTC"/>
    <property type="match status" value="2"/>
</dbReference>
<dbReference type="InterPro" id="IPR009056">
    <property type="entry name" value="Cyt_c-like_dom"/>
</dbReference>
<gene>
    <name evidence="8" type="ORF">C6Q15_06500</name>
</gene>
<protein>
    <submittedName>
        <fullName evidence="8">Cytochrome C</fullName>
    </submittedName>
</protein>
<dbReference type="GO" id="GO:0009055">
    <property type="term" value="F:electron transfer activity"/>
    <property type="evidence" value="ECO:0007669"/>
    <property type="project" value="InterPro"/>
</dbReference>
<evidence type="ECO:0000256" key="6">
    <source>
        <dbReference type="PROSITE-ProRule" id="PRU00433"/>
    </source>
</evidence>
<sequence>MRRVLIAGVAVLIVCAVGLGARFAPQIVDGLRFQRALNEIGKAEANNGGPWPQPQETCFFCHGARGQSANAWYPALAGQPEAYLVAQLHAFATDRRPNPFMTDIARQLTDEQIKSMAAYFARQIPARNEVSASNDMVLEKRGLALVQARGCRACHGAALMGKEQVPRLAGQGSAYLAKQLMAFKSGERHDPSGAMNGLAATLSAEDVQAVSWYLAGLVPKAGTSDAQ</sequence>
<evidence type="ECO:0000313" key="9">
    <source>
        <dbReference type="Proteomes" id="UP000238982"/>
    </source>
</evidence>
<organism evidence="8 9">
    <name type="scientific">Burkholderia multivorans</name>
    <dbReference type="NCBI Taxonomy" id="87883"/>
    <lineage>
        <taxon>Bacteria</taxon>
        <taxon>Pseudomonadati</taxon>
        <taxon>Pseudomonadota</taxon>
        <taxon>Betaproteobacteria</taxon>
        <taxon>Burkholderiales</taxon>
        <taxon>Burkholderiaceae</taxon>
        <taxon>Burkholderia</taxon>
        <taxon>Burkholderia cepacia complex</taxon>
    </lineage>
</organism>